<sequence length="113" mass="12471">MTDEQCRGRFTACRHSGLGRSIVLPPGTAHRLDLRNFNRNPSTNINSLPSLPTFKGGPSTLQHHFRMVHKRSPAAHTNRHAVNSLAHSPAITMGDVMALKLRKDRRAASCVIV</sequence>
<dbReference type="EMBL" id="CP137307">
    <property type="protein sequence ID" value="WQF79893.1"/>
    <property type="molecule type" value="Genomic_DNA"/>
</dbReference>
<dbReference type="Proteomes" id="UP001322277">
    <property type="component" value="Chromosome 3"/>
</dbReference>
<evidence type="ECO:0000313" key="1">
    <source>
        <dbReference type="EMBL" id="WQF79893.1"/>
    </source>
</evidence>
<accession>A0AAX4I956</accession>
<dbReference type="KEGG" id="cdet:87941410"/>
<reference evidence="2" key="1">
    <citation type="journal article" date="2023" name="bioRxiv">
        <title>Complete genome of the Medicago anthracnose fungus, Colletotrichum destructivum, reveals a mini-chromosome-like region within a core chromosome.</title>
        <authorList>
            <person name="Lapalu N."/>
            <person name="Simon A."/>
            <person name="Lu A."/>
            <person name="Plaumann P.-L."/>
            <person name="Amselem J."/>
            <person name="Pigne S."/>
            <person name="Auger A."/>
            <person name="Koch C."/>
            <person name="Dallery J.-F."/>
            <person name="O'Connell R.J."/>
        </authorList>
    </citation>
    <scope>NUCLEOTIDE SEQUENCE [LARGE SCALE GENOMIC DNA]</scope>
    <source>
        <strain evidence="2">CBS 520.97</strain>
    </source>
</reference>
<dbReference type="GeneID" id="87941410"/>
<protein>
    <submittedName>
        <fullName evidence="1">Uncharacterized protein</fullName>
    </submittedName>
</protein>
<name>A0AAX4I956_9PEZI</name>
<keyword evidence="2" id="KW-1185">Reference proteome</keyword>
<dbReference type="RefSeq" id="XP_062777117.1">
    <property type="nucleotide sequence ID" value="XM_062921066.1"/>
</dbReference>
<proteinExistence type="predicted"/>
<organism evidence="1 2">
    <name type="scientific">Colletotrichum destructivum</name>
    <dbReference type="NCBI Taxonomy" id="34406"/>
    <lineage>
        <taxon>Eukaryota</taxon>
        <taxon>Fungi</taxon>
        <taxon>Dikarya</taxon>
        <taxon>Ascomycota</taxon>
        <taxon>Pezizomycotina</taxon>
        <taxon>Sordariomycetes</taxon>
        <taxon>Hypocreomycetidae</taxon>
        <taxon>Glomerellales</taxon>
        <taxon>Glomerellaceae</taxon>
        <taxon>Colletotrichum</taxon>
        <taxon>Colletotrichum destructivum species complex</taxon>
    </lineage>
</organism>
<dbReference type="AlphaFoldDB" id="A0AAX4I956"/>
<evidence type="ECO:0000313" key="2">
    <source>
        <dbReference type="Proteomes" id="UP001322277"/>
    </source>
</evidence>
<gene>
    <name evidence="1" type="ORF">CDEST_04907</name>
</gene>